<sequence>MKLTAFLTPTTLIMIKVMIVQDASAERVDPQCGKCTNCYFAGNNGCFLGWTKAQCDSVDVYKWCGDGGNDPLPPPANHLAPPHPNDVVPPPPDYLVPPPHPNDVVPRPPDHLVPPHQNGVVPPPLDHLVPPPHPNDVVPPPPDHLVPPHQN</sequence>
<name>A0A397EIK8_APHAT</name>
<reference evidence="3 4" key="1">
    <citation type="submission" date="2018-08" db="EMBL/GenBank/DDBJ databases">
        <title>Aphanomyces genome sequencing and annotation.</title>
        <authorList>
            <person name="Minardi D."/>
            <person name="Oidtmann B."/>
            <person name="Van Der Giezen M."/>
            <person name="Studholme D.J."/>
        </authorList>
    </citation>
    <scope>NUCLEOTIDE SEQUENCE [LARGE SCALE GENOMIC DNA]</scope>
    <source>
        <strain evidence="3 4">197901</strain>
    </source>
</reference>
<feature type="signal peptide" evidence="2">
    <location>
        <begin position="1"/>
        <end position="25"/>
    </location>
</feature>
<evidence type="ECO:0000256" key="2">
    <source>
        <dbReference type="SAM" id="SignalP"/>
    </source>
</evidence>
<accession>A0A397EIK8</accession>
<evidence type="ECO:0000256" key="1">
    <source>
        <dbReference type="SAM" id="MobiDB-lite"/>
    </source>
</evidence>
<dbReference type="AlphaFoldDB" id="A0A397EIK8"/>
<feature type="compositionally biased region" description="Pro residues" evidence="1">
    <location>
        <begin position="71"/>
        <end position="101"/>
    </location>
</feature>
<feature type="chain" id="PRO_5017348948" evidence="2">
    <location>
        <begin position="26"/>
        <end position="151"/>
    </location>
</feature>
<proteinExistence type="predicted"/>
<evidence type="ECO:0000313" key="3">
    <source>
        <dbReference type="EMBL" id="RHY92932.1"/>
    </source>
</evidence>
<gene>
    <name evidence="3" type="ORF">DYB31_013707</name>
</gene>
<organism evidence="3 4">
    <name type="scientific">Aphanomyces astaci</name>
    <name type="common">Crayfish plague agent</name>
    <dbReference type="NCBI Taxonomy" id="112090"/>
    <lineage>
        <taxon>Eukaryota</taxon>
        <taxon>Sar</taxon>
        <taxon>Stramenopiles</taxon>
        <taxon>Oomycota</taxon>
        <taxon>Saprolegniomycetes</taxon>
        <taxon>Saprolegniales</taxon>
        <taxon>Verrucalvaceae</taxon>
        <taxon>Aphanomyces</taxon>
    </lineage>
</organism>
<keyword evidence="2" id="KW-0732">Signal</keyword>
<dbReference type="VEuPathDB" id="FungiDB:H257_18157"/>
<comment type="caution">
    <text evidence="3">The sequence shown here is derived from an EMBL/GenBank/DDBJ whole genome shotgun (WGS) entry which is preliminary data.</text>
</comment>
<feature type="region of interest" description="Disordered" evidence="1">
    <location>
        <begin position="66"/>
        <end position="151"/>
    </location>
</feature>
<feature type="compositionally biased region" description="Pro residues" evidence="1">
    <location>
        <begin position="121"/>
        <end position="151"/>
    </location>
</feature>
<evidence type="ECO:0000313" key="4">
    <source>
        <dbReference type="Proteomes" id="UP000266196"/>
    </source>
</evidence>
<dbReference type="EMBL" id="QUTE01017481">
    <property type="protein sequence ID" value="RHY92932.1"/>
    <property type="molecule type" value="Genomic_DNA"/>
</dbReference>
<protein>
    <submittedName>
        <fullName evidence="3">Uncharacterized protein</fullName>
    </submittedName>
</protein>
<dbReference type="Proteomes" id="UP000266196">
    <property type="component" value="Unassembled WGS sequence"/>
</dbReference>
<feature type="non-terminal residue" evidence="3">
    <location>
        <position position="151"/>
    </location>
</feature>